<dbReference type="AlphaFoldDB" id="A0A3M7Q3U8"/>
<dbReference type="Proteomes" id="UP000276133">
    <property type="component" value="Unassembled WGS sequence"/>
</dbReference>
<name>A0A3M7Q3U8_BRAPC</name>
<keyword evidence="2" id="KW-1185">Reference proteome</keyword>
<evidence type="ECO:0000313" key="2">
    <source>
        <dbReference type="Proteomes" id="UP000276133"/>
    </source>
</evidence>
<sequence>MTFKYKHRNKDTFLQKACIRKLYRKCMGSCLKKRWLKRFGSATIIPSHPEFSIIETRLGNKNISLDNFVSIFDIRYSRFIIQLNII</sequence>
<organism evidence="1 2">
    <name type="scientific">Brachionus plicatilis</name>
    <name type="common">Marine rotifer</name>
    <name type="synonym">Brachionus muelleri</name>
    <dbReference type="NCBI Taxonomy" id="10195"/>
    <lineage>
        <taxon>Eukaryota</taxon>
        <taxon>Metazoa</taxon>
        <taxon>Spiralia</taxon>
        <taxon>Gnathifera</taxon>
        <taxon>Rotifera</taxon>
        <taxon>Eurotatoria</taxon>
        <taxon>Monogononta</taxon>
        <taxon>Pseudotrocha</taxon>
        <taxon>Ploima</taxon>
        <taxon>Brachionidae</taxon>
        <taxon>Brachionus</taxon>
    </lineage>
</organism>
<proteinExistence type="predicted"/>
<dbReference type="EMBL" id="REGN01007649">
    <property type="protein sequence ID" value="RNA05651.1"/>
    <property type="molecule type" value="Genomic_DNA"/>
</dbReference>
<reference evidence="1 2" key="1">
    <citation type="journal article" date="2018" name="Sci. Rep.">
        <title>Genomic signatures of local adaptation to the degree of environmental predictability in rotifers.</title>
        <authorList>
            <person name="Franch-Gras L."/>
            <person name="Hahn C."/>
            <person name="Garcia-Roger E.M."/>
            <person name="Carmona M.J."/>
            <person name="Serra M."/>
            <person name="Gomez A."/>
        </authorList>
    </citation>
    <scope>NUCLEOTIDE SEQUENCE [LARGE SCALE GENOMIC DNA]</scope>
    <source>
        <strain evidence="1">HYR1</strain>
    </source>
</reference>
<protein>
    <submittedName>
        <fullName evidence="1">Uncharacterized protein</fullName>
    </submittedName>
</protein>
<accession>A0A3M7Q3U8</accession>
<comment type="caution">
    <text evidence="1">The sequence shown here is derived from an EMBL/GenBank/DDBJ whole genome shotgun (WGS) entry which is preliminary data.</text>
</comment>
<gene>
    <name evidence="1" type="ORF">BpHYR1_052633</name>
</gene>
<evidence type="ECO:0000313" key="1">
    <source>
        <dbReference type="EMBL" id="RNA05651.1"/>
    </source>
</evidence>